<evidence type="ECO:0000313" key="2">
    <source>
        <dbReference type="EMBL" id="GFR69122.1"/>
    </source>
</evidence>
<accession>A0AAV4F7D7</accession>
<reference evidence="2 3" key="1">
    <citation type="journal article" date="2021" name="Elife">
        <title>Chloroplast acquisition without the gene transfer in kleptoplastic sea slugs, Plakobranchus ocellatus.</title>
        <authorList>
            <person name="Maeda T."/>
            <person name="Takahashi S."/>
            <person name="Yoshida T."/>
            <person name="Shimamura S."/>
            <person name="Takaki Y."/>
            <person name="Nagai Y."/>
            <person name="Toyoda A."/>
            <person name="Suzuki Y."/>
            <person name="Arimoto A."/>
            <person name="Ishii H."/>
            <person name="Satoh N."/>
            <person name="Nishiyama T."/>
            <person name="Hasebe M."/>
            <person name="Maruyama T."/>
            <person name="Minagawa J."/>
            <person name="Obokata J."/>
            <person name="Shigenobu S."/>
        </authorList>
    </citation>
    <scope>NUCLEOTIDE SEQUENCE [LARGE SCALE GENOMIC DNA]</scope>
</reference>
<organism evidence="2 3">
    <name type="scientific">Elysia marginata</name>
    <dbReference type="NCBI Taxonomy" id="1093978"/>
    <lineage>
        <taxon>Eukaryota</taxon>
        <taxon>Metazoa</taxon>
        <taxon>Spiralia</taxon>
        <taxon>Lophotrochozoa</taxon>
        <taxon>Mollusca</taxon>
        <taxon>Gastropoda</taxon>
        <taxon>Heterobranchia</taxon>
        <taxon>Euthyneura</taxon>
        <taxon>Panpulmonata</taxon>
        <taxon>Sacoglossa</taxon>
        <taxon>Placobranchoidea</taxon>
        <taxon>Plakobranchidae</taxon>
        <taxon>Elysia</taxon>
    </lineage>
</organism>
<keyword evidence="3" id="KW-1185">Reference proteome</keyword>
<evidence type="ECO:0000313" key="3">
    <source>
        <dbReference type="Proteomes" id="UP000762676"/>
    </source>
</evidence>
<sequence>MLSILAILFGKKKIIVVDGNDNEMENKTDKDLDDQRDDGSEKDSEESSDDTSFTSADSV</sequence>
<feature type="region of interest" description="Disordered" evidence="1">
    <location>
        <begin position="19"/>
        <end position="59"/>
    </location>
</feature>
<dbReference type="Proteomes" id="UP000762676">
    <property type="component" value="Unassembled WGS sequence"/>
</dbReference>
<name>A0AAV4F7D7_9GAST</name>
<dbReference type="EMBL" id="BMAT01000594">
    <property type="protein sequence ID" value="GFR69122.1"/>
    <property type="molecule type" value="Genomic_DNA"/>
</dbReference>
<dbReference type="AlphaFoldDB" id="A0AAV4F7D7"/>
<proteinExistence type="predicted"/>
<protein>
    <recommendedName>
        <fullName evidence="4">Translocon-associated protein subunit alpha</fullName>
    </recommendedName>
</protein>
<gene>
    <name evidence="2" type="ORF">ElyMa_000294800</name>
</gene>
<evidence type="ECO:0000256" key="1">
    <source>
        <dbReference type="SAM" id="MobiDB-lite"/>
    </source>
</evidence>
<evidence type="ECO:0008006" key="4">
    <source>
        <dbReference type="Google" id="ProtNLM"/>
    </source>
</evidence>
<feature type="compositionally biased region" description="Low complexity" evidence="1">
    <location>
        <begin position="50"/>
        <end position="59"/>
    </location>
</feature>
<comment type="caution">
    <text evidence="2">The sequence shown here is derived from an EMBL/GenBank/DDBJ whole genome shotgun (WGS) entry which is preliminary data.</text>
</comment>